<keyword evidence="3" id="KW-1185">Reference proteome</keyword>
<protein>
    <submittedName>
        <fullName evidence="2">Acyl dehydratase</fullName>
    </submittedName>
</protein>
<comment type="caution">
    <text evidence="2">The sequence shown here is derived from an EMBL/GenBank/DDBJ whole genome shotgun (WGS) entry which is preliminary data.</text>
</comment>
<gene>
    <name evidence="2" type="ORF">EDC22_102175</name>
</gene>
<evidence type="ECO:0000313" key="3">
    <source>
        <dbReference type="Proteomes" id="UP000295678"/>
    </source>
</evidence>
<dbReference type="RefSeq" id="WP_132805269.1">
    <property type="nucleotide sequence ID" value="NZ_SMAK01000002.1"/>
</dbReference>
<dbReference type="AlphaFoldDB" id="A0A4R3MKW1"/>
<dbReference type="Proteomes" id="UP000295678">
    <property type="component" value="Unassembled WGS sequence"/>
</dbReference>
<dbReference type="OrthoDB" id="9796589at2"/>
<feature type="domain" description="MaoC-like" evidence="1">
    <location>
        <begin position="12"/>
        <end position="118"/>
    </location>
</feature>
<dbReference type="EMBL" id="SMAK01000002">
    <property type="protein sequence ID" value="TCT12490.1"/>
    <property type="molecule type" value="Genomic_DNA"/>
</dbReference>
<dbReference type="Pfam" id="PF01575">
    <property type="entry name" value="MaoC_dehydratas"/>
    <property type="match status" value="1"/>
</dbReference>
<accession>A0A4R3MKW1</accession>
<dbReference type="InterPro" id="IPR052342">
    <property type="entry name" value="MCH/BMMD"/>
</dbReference>
<evidence type="ECO:0000313" key="2">
    <source>
        <dbReference type="EMBL" id="TCT12490.1"/>
    </source>
</evidence>
<sequence length="153" mass="17137">MSRSGLDFVKVGEVFRFAKTVGEVDVTLFAGLTGDFSDTHINEQYMQERSNLGRRIAHGALIVGYMSTVSTISIQHIIHKPDLIDFPVSAGYDRIRFLRPTFFGDTVTVSYEITEVDHEAGKSFAKMEAVNQKGELLAVGVHIMRWARKLKEA</sequence>
<dbReference type="SUPFAM" id="SSF54637">
    <property type="entry name" value="Thioesterase/thiol ester dehydrase-isomerase"/>
    <property type="match status" value="1"/>
</dbReference>
<dbReference type="PANTHER" id="PTHR43664">
    <property type="entry name" value="MONOAMINE OXIDASE-RELATED"/>
    <property type="match status" value="1"/>
</dbReference>
<reference evidence="2 3" key="1">
    <citation type="submission" date="2019-03" db="EMBL/GenBank/DDBJ databases">
        <title>Genomic Encyclopedia of Type Strains, Phase IV (KMG-IV): sequencing the most valuable type-strain genomes for metagenomic binning, comparative biology and taxonomic classification.</title>
        <authorList>
            <person name="Goeker M."/>
        </authorList>
    </citation>
    <scope>NUCLEOTIDE SEQUENCE [LARGE SCALE GENOMIC DNA]</scope>
    <source>
        <strain evidence="2 3">DSM 19345</strain>
    </source>
</reference>
<dbReference type="InterPro" id="IPR029069">
    <property type="entry name" value="HotDog_dom_sf"/>
</dbReference>
<dbReference type="InterPro" id="IPR002539">
    <property type="entry name" value="MaoC-like_dom"/>
</dbReference>
<dbReference type="PANTHER" id="PTHR43664:SF1">
    <property type="entry name" value="BETA-METHYLMALYL-COA DEHYDRATASE"/>
    <property type="match status" value="1"/>
</dbReference>
<dbReference type="Gene3D" id="3.10.129.10">
    <property type="entry name" value="Hotdog Thioesterase"/>
    <property type="match status" value="1"/>
</dbReference>
<evidence type="ECO:0000259" key="1">
    <source>
        <dbReference type="Pfam" id="PF01575"/>
    </source>
</evidence>
<organism evidence="2 3">
    <name type="scientific">Tepidamorphus gemmatus</name>
    <dbReference type="NCBI Taxonomy" id="747076"/>
    <lineage>
        <taxon>Bacteria</taxon>
        <taxon>Pseudomonadati</taxon>
        <taxon>Pseudomonadota</taxon>
        <taxon>Alphaproteobacteria</taxon>
        <taxon>Hyphomicrobiales</taxon>
        <taxon>Tepidamorphaceae</taxon>
        <taxon>Tepidamorphus</taxon>
    </lineage>
</organism>
<proteinExistence type="predicted"/>
<name>A0A4R3MKW1_9HYPH</name>